<geneLocation type="plasmid" evidence="2">
    <name>pkb14400_1</name>
</geneLocation>
<dbReference type="AlphaFoldDB" id="A0A1D8UY65"/>
<proteinExistence type="predicted"/>
<keyword evidence="2" id="KW-1185">Reference proteome</keyword>
<evidence type="ECO:0000313" key="1">
    <source>
        <dbReference type="EMBL" id="AOX18497.1"/>
    </source>
</evidence>
<evidence type="ECO:0000313" key="2">
    <source>
        <dbReference type="Proteomes" id="UP000179145"/>
    </source>
</evidence>
<name>A0A1D8UY65_9PROT</name>
<dbReference type="RefSeq" id="WP_070403972.1">
    <property type="nucleotide sequence ID" value="NZ_BJVW01000078.1"/>
</dbReference>
<reference evidence="1 2" key="1">
    <citation type="journal article" date="2016" name="Microb. Cell Fact.">
        <title>Dissection of exopolysaccharide biosynthesis in Kozakia baliensis.</title>
        <authorList>
            <person name="Brandt J.U."/>
            <person name="Jakob F."/>
            <person name="Behr J."/>
            <person name="Geissler A.J."/>
            <person name="Vogel R.F."/>
        </authorList>
    </citation>
    <scope>NUCLEOTIDE SEQUENCE [LARGE SCALE GENOMIC DNA]</scope>
    <source>
        <strain evidence="1 2">DSM 14400</strain>
        <plasmid evidence="2">Plasmid pkb14400_1</plasmid>
    </source>
</reference>
<accession>A0A1D8UY65</accession>
<dbReference type="OrthoDB" id="8091495at2"/>
<dbReference type="KEGG" id="kba:A0U89_14445"/>
<dbReference type="EMBL" id="CP014675">
    <property type="protein sequence ID" value="AOX18497.1"/>
    <property type="molecule type" value="Genomic_DNA"/>
</dbReference>
<sequence length="99" mass="11081">MPTYRVKLGFWLRAYDSFEIDAETSEDAIDRAKKAAHKAMETTAPPEHIDTDERREGSIIWIDQVGLPLGNATIGEDIAFDDDRIHPETPPGKQIGTET</sequence>
<gene>
    <name evidence="1" type="ORF">A0U89_14445</name>
</gene>
<dbReference type="Proteomes" id="UP000179145">
    <property type="component" value="Plasmid pKB14400_1"/>
</dbReference>
<keyword evidence="1" id="KW-0614">Plasmid</keyword>
<organism evidence="1 2">
    <name type="scientific">Kozakia baliensis</name>
    <dbReference type="NCBI Taxonomy" id="153496"/>
    <lineage>
        <taxon>Bacteria</taxon>
        <taxon>Pseudomonadati</taxon>
        <taxon>Pseudomonadota</taxon>
        <taxon>Alphaproteobacteria</taxon>
        <taxon>Acetobacterales</taxon>
        <taxon>Acetobacteraceae</taxon>
        <taxon>Kozakia</taxon>
    </lineage>
</organism>
<protein>
    <submittedName>
        <fullName evidence="1">Uncharacterized protein</fullName>
    </submittedName>
</protein>